<proteinExistence type="predicted"/>
<evidence type="ECO:0000313" key="2">
    <source>
        <dbReference type="EMBL" id="PTQ96572.1"/>
    </source>
</evidence>
<accession>A0A2T5J919</accession>
<dbReference type="EMBL" id="QAOQ01000004">
    <property type="protein sequence ID" value="PTQ96572.1"/>
    <property type="molecule type" value="Genomic_DNA"/>
</dbReference>
<feature type="transmembrane region" description="Helical" evidence="1">
    <location>
        <begin position="216"/>
        <end position="240"/>
    </location>
</feature>
<feature type="transmembrane region" description="Helical" evidence="1">
    <location>
        <begin position="73"/>
        <end position="96"/>
    </location>
</feature>
<protein>
    <submittedName>
        <fullName evidence="2">Uncharacterized protein</fullName>
    </submittedName>
</protein>
<organism evidence="2 3">
    <name type="scientific">Mucilaginibacter yixingensis</name>
    <dbReference type="NCBI Taxonomy" id="1295612"/>
    <lineage>
        <taxon>Bacteria</taxon>
        <taxon>Pseudomonadati</taxon>
        <taxon>Bacteroidota</taxon>
        <taxon>Sphingobacteriia</taxon>
        <taxon>Sphingobacteriales</taxon>
        <taxon>Sphingobacteriaceae</taxon>
        <taxon>Mucilaginibacter</taxon>
    </lineage>
</organism>
<keyword evidence="1" id="KW-0472">Membrane</keyword>
<keyword evidence="1" id="KW-1133">Transmembrane helix</keyword>
<feature type="transmembrane region" description="Helical" evidence="1">
    <location>
        <begin position="108"/>
        <end position="130"/>
    </location>
</feature>
<name>A0A2T5J919_9SPHI</name>
<gene>
    <name evidence="2" type="ORF">C8P68_10457</name>
</gene>
<evidence type="ECO:0000313" key="3">
    <source>
        <dbReference type="Proteomes" id="UP000244168"/>
    </source>
</evidence>
<feature type="transmembrane region" description="Helical" evidence="1">
    <location>
        <begin position="21"/>
        <end position="38"/>
    </location>
</feature>
<feature type="transmembrane region" description="Helical" evidence="1">
    <location>
        <begin position="190"/>
        <end position="210"/>
    </location>
</feature>
<dbReference type="Proteomes" id="UP000244168">
    <property type="component" value="Unassembled WGS sequence"/>
</dbReference>
<dbReference type="AlphaFoldDB" id="A0A2T5J919"/>
<keyword evidence="3" id="KW-1185">Reference proteome</keyword>
<feature type="transmembrane region" description="Helical" evidence="1">
    <location>
        <begin position="167"/>
        <end position="185"/>
    </location>
</feature>
<sequence length="450" mass="51508">MSTLANTAKPWHNYQKLGFRLLFIYFILQAVPLDWKFYAHFFHIDWTHLHFYDIFYISRYTPQPTQAYNPGNWGLATLADLGVVAAIALIGAIIWTARDKNSQEYNNLYYWLRVILRYRLAIALIAYGFIKYFPVQSPEPSLSNLNTAYGDFNRWKLFSLTLGITPGYQAFLGGVEIVAGLLLLFRRTTLFGVIIVLLFTGNVFFANLAYDGGEAVYALTLLLIASFLTLFDAQRIYNLVGLRKPTEPNRLKPVFEGQWRTGRVALKSVFVFFFVIFYGWKTYAAYQGYQYPQAKGLAGAVGLYDVKQFSVNHQELPYSATDTARWQDVVFEKWNTISIRTPKALQVDSLNTQEFSADDKNRDYELQGSAGRTYYSYTVDEVHQQLLLQNRNPAYANDKLVLDYQRPDDATIVLNGISHGKDSIQVTLARLPKKYLLEATSEGRGKVTKL</sequence>
<dbReference type="RefSeq" id="WP_107828539.1">
    <property type="nucleotide sequence ID" value="NZ_CP160205.1"/>
</dbReference>
<evidence type="ECO:0000256" key="1">
    <source>
        <dbReference type="SAM" id="Phobius"/>
    </source>
</evidence>
<dbReference type="OrthoDB" id="102112at2"/>
<comment type="caution">
    <text evidence="2">The sequence shown here is derived from an EMBL/GenBank/DDBJ whole genome shotgun (WGS) entry which is preliminary data.</text>
</comment>
<keyword evidence="1" id="KW-0812">Transmembrane</keyword>
<feature type="transmembrane region" description="Helical" evidence="1">
    <location>
        <begin position="261"/>
        <end position="280"/>
    </location>
</feature>
<reference evidence="2 3" key="1">
    <citation type="submission" date="2018-04" db="EMBL/GenBank/DDBJ databases">
        <title>Genomic Encyclopedia of Archaeal and Bacterial Type Strains, Phase II (KMG-II): from individual species to whole genera.</title>
        <authorList>
            <person name="Goeker M."/>
        </authorList>
    </citation>
    <scope>NUCLEOTIDE SEQUENCE [LARGE SCALE GENOMIC DNA]</scope>
    <source>
        <strain evidence="2 3">DSM 26809</strain>
    </source>
</reference>